<comment type="similarity">
    <text evidence="1 3">Belongs to the short-chain dehydrogenases/reductases (SDR) family.</text>
</comment>
<comment type="caution">
    <text evidence="5">The sequence shown here is derived from an EMBL/GenBank/DDBJ whole genome shotgun (WGS) entry which is preliminary data.</text>
</comment>
<evidence type="ECO:0000313" key="5">
    <source>
        <dbReference type="EMBL" id="KAH7434921.1"/>
    </source>
</evidence>
<reference evidence="5" key="1">
    <citation type="submission" date="2021-08" db="EMBL/GenBank/DDBJ databases">
        <title>WGS assembly of Ceratopteris richardii.</title>
        <authorList>
            <person name="Marchant D.B."/>
            <person name="Chen G."/>
            <person name="Jenkins J."/>
            <person name="Shu S."/>
            <person name="Leebens-Mack J."/>
            <person name="Grimwood J."/>
            <person name="Schmutz J."/>
            <person name="Soltis P."/>
            <person name="Soltis D."/>
            <person name="Chen Z.-H."/>
        </authorList>
    </citation>
    <scope>NUCLEOTIDE SEQUENCE</scope>
    <source>
        <strain evidence="5">Whitten #5841</strain>
        <tissue evidence="5">Leaf</tissue>
    </source>
</reference>
<dbReference type="InterPro" id="IPR036291">
    <property type="entry name" value="NAD(P)-bd_dom_sf"/>
</dbReference>
<dbReference type="PANTHER" id="PTHR43391:SF89">
    <property type="entry name" value="11-BETA-HYDROXYSTEROID DEHYDROGENASE 1A-RELATED"/>
    <property type="match status" value="1"/>
</dbReference>
<dbReference type="Pfam" id="PF00106">
    <property type="entry name" value="adh_short"/>
    <property type="match status" value="1"/>
</dbReference>
<keyword evidence="4" id="KW-0472">Membrane</keyword>
<feature type="transmembrane region" description="Helical" evidence="4">
    <location>
        <begin position="7"/>
        <end position="27"/>
    </location>
</feature>
<dbReference type="Gene3D" id="3.40.50.720">
    <property type="entry name" value="NAD(P)-binding Rossmann-like Domain"/>
    <property type="match status" value="1"/>
</dbReference>
<dbReference type="AlphaFoldDB" id="A0A8T2UFB7"/>
<dbReference type="SUPFAM" id="SSF51735">
    <property type="entry name" value="NAD(P)-binding Rossmann-fold domains"/>
    <property type="match status" value="1"/>
</dbReference>
<sequence length="350" mass="39020">MDLLQRFLNLVIPPTALCVLLVLWPALTVRSIGQRLFKVVFKENVRGKIVAITGASSKLGQALAYQYAKRGAVLIVISLDQEKLRELAENCKKWGALDARAIRADVSKEEDCNRFIDEIINQYGSLDHLVNNAGIPEGFLFQESPDLAASRHIMETNFWGYVYPTIHALPHLKRSRGKIVVNASVVSWLPFPRLSMGGAAKAAVANFFDTLRVELGTSIGGITIVTPGWIESEMTMGKFINRKGNIAVREDMRDQQVGPLPIAYAEDCAKAIIHGVARGDRYVRFPYWYTTFLLYRVFAPEVLDTLLRVIYVLPAPGRKDRAPLSKVLLELPGLKTLLYGPSIRSVHESS</sequence>
<evidence type="ECO:0000256" key="1">
    <source>
        <dbReference type="ARBA" id="ARBA00006484"/>
    </source>
</evidence>
<dbReference type="InterPro" id="IPR002347">
    <property type="entry name" value="SDR_fam"/>
</dbReference>
<keyword evidence="6" id="KW-1185">Reference proteome</keyword>
<dbReference type="PANTHER" id="PTHR43391">
    <property type="entry name" value="RETINOL DEHYDROGENASE-RELATED"/>
    <property type="match status" value="1"/>
</dbReference>
<proteinExistence type="inferred from homology"/>
<evidence type="ECO:0000313" key="6">
    <source>
        <dbReference type="Proteomes" id="UP000825935"/>
    </source>
</evidence>
<evidence type="ECO:0000256" key="4">
    <source>
        <dbReference type="SAM" id="Phobius"/>
    </source>
</evidence>
<keyword evidence="4" id="KW-0812">Transmembrane</keyword>
<dbReference type="PRINTS" id="PR00081">
    <property type="entry name" value="GDHRDH"/>
</dbReference>
<dbReference type="GO" id="GO:0016491">
    <property type="term" value="F:oxidoreductase activity"/>
    <property type="evidence" value="ECO:0007669"/>
    <property type="project" value="UniProtKB-KW"/>
</dbReference>
<accession>A0A8T2UFB7</accession>
<dbReference type="OMA" id="WGTVNGS"/>
<dbReference type="GO" id="GO:0005829">
    <property type="term" value="C:cytosol"/>
    <property type="evidence" value="ECO:0007669"/>
    <property type="project" value="TreeGrafter"/>
</dbReference>
<dbReference type="EMBL" id="CM035411">
    <property type="protein sequence ID" value="KAH7434921.1"/>
    <property type="molecule type" value="Genomic_DNA"/>
</dbReference>
<organism evidence="5 6">
    <name type="scientific">Ceratopteris richardii</name>
    <name type="common">Triangle waterfern</name>
    <dbReference type="NCBI Taxonomy" id="49495"/>
    <lineage>
        <taxon>Eukaryota</taxon>
        <taxon>Viridiplantae</taxon>
        <taxon>Streptophyta</taxon>
        <taxon>Embryophyta</taxon>
        <taxon>Tracheophyta</taxon>
        <taxon>Polypodiopsida</taxon>
        <taxon>Polypodiidae</taxon>
        <taxon>Polypodiales</taxon>
        <taxon>Pteridineae</taxon>
        <taxon>Pteridaceae</taxon>
        <taxon>Parkerioideae</taxon>
        <taxon>Ceratopteris</taxon>
    </lineage>
</organism>
<evidence type="ECO:0000256" key="3">
    <source>
        <dbReference type="RuleBase" id="RU000363"/>
    </source>
</evidence>
<name>A0A8T2UFB7_CERRI</name>
<keyword evidence="4" id="KW-1133">Transmembrane helix</keyword>
<protein>
    <submittedName>
        <fullName evidence="5">Uncharacterized protein</fullName>
    </submittedName>
</protein>
<dbReference type="PRINTS" id="PR00080">
    <property type="entry name" value="SDRFAMILY"/>
</dbReference>
<evidence type="ECO:0000256" key="2">
    <source>
        <dbReference type="ARBA" id="ARBA00023002"/>
    </source>
</evidence>
<keyword evidence="2" id="KW-0560">Oxidoreductase</keyword>
<gene>
    <name evidence="5" type="ORF">KP509_06G041200</name>
</gene>
<dbReference type="OrthoDB" id="47007at2759"/>
<dbReference type="Proteomes" id="UP000825935">
    <property type="component" value="Chromosome 6"/>
</dbReference>